<dbReference type="PROSITE" id="PS51746">
    <property type="entry name" value="PPM_2"/>
    <property type="match status" value="1"/>
</dbReference>
<evidence type="ECO:0000259" key="2">
    <source>
        <dbReference type="PROSITE" id="PS51746"/>
    </source>
</evidence>
<organism evidence="3 4">
    <name type="scientific">Hyella patelloides LEGE 07179</name>
    <dbReference type="NCBI Taxonomy" id="945734"/>
    <lineage>
        <taxon>Bacteria</taxon>
        <taxon>Bacillati</taxon>
        <taxon>Cyanobacteriota</taxon>
        <taxon>Cyanophyceae</taxon>
        <taxon>Pleurocapsales</taxon>
        <taxon>Hyellaceae</taxon>
        <taxon>Hyella</taxon>
    </lineage>
</organism>
<protein>
    <submittedName>
        <fullName evidence="3">Serine/threonine protein phosphatase</fullName>
    </submittedName>
</protein>
<dbReference type="Pfam" id="PF13672">
    <property type="entry name" value="PP2C_2"/>
    <property type="match status" value="1"/>
</dbReference>
<evidence type="ECO:0000313" key="4">
    <source>
        <dbReference type="Proteomes" id="UP000320055"/>
    </source>
</evidence>
<dbReference type="AlphaFoldDB" id="A0A563W0M1"/>
<accession>A0A563W0M1</accession>
<name>A0A563W0M1_9CYAN</name>
<keyword evidence="4" id="KW-1185">Reference proteome</keyword>
<keyword evidence="1" id="KW-0472">Membrane</keyword>
<feature type="domain" description="PPM-type phosphatase" evidence="2">
    <location>
        <begin position="299"/>
        <end position="557"/>
    </location>
</feature>
<dbReference type="EMBL" id="CAACVJ010000523">
    <property type="protein sequence ID" value="VEP17210.1"/>
    <property type="molecule type" value="Genomic_DNA"/>
</dbReference>
<proteinExistence type="predicted"/>
<dbReference type="SMART" id="SM00331">
    <property type="entry name" value="PP2C_SIG"/>
    <property type="match status" value="1"/>
</dbReference>
<evidence type="ECO:0000313" key="3">
    <source>
        <dbReference type="EMBL" id="VEP17210.1"/>
    </source>
</evidence>
<gene>
    <name evidence="3" type="ORF">H1P_570010</name>
</gene>
<dbReference type="Proteomes" id="UP000320055">
    <property type="component" value="Unassembled WGS sequence"/>
</dbReference>
<keyword evidence="1" id="KW-0812">Transmembrane</keyword>
<dbReference type="OrthoDB" id="495860at2"/>
<dbReference type="InterPro" id="IPR036457">
    <property type="entry name" value="PPM-type-like_dom_sf"/>
</dbReference>
<reference evidence="3 4" key="1">
    <citation type="submission" date="2019-01" db="EMBL/GenBank/DDBJ databases">
        <authorList>
            <person name="Brito A."/>
        </authorList>
    </citation>
    <scope>NUCLEOTIDE SEQUENCE [LARGE SCALE GENOMIC DNA]</scope>
    <source>
        <strain evidence="3">1</strain>
    </source>
</reference>
<feature type="transmembrane region" description="Helical" evidence="1">
    <location>
        <begin position="635"/>
        <end position="657"/>
    </location>
</feature>
<dbReference type="SMART" id="SM00332">
    <property type="entry name" value="PP2Cc"/>
    <property type="match status" value="1"/>
</dbReference>
<keyword evidence="1" id="KW-1133">Transmembrane helix</keyword>
<evidence type="ECO:0000256" key="1">
    <source>
        <dbReference type="SAM" id="Phobius"/>
    </source>
</evidence>
<sequence length="678" mass="76832">MKPASNSPVSMPNSEPTIKCSNPHCVAPNNFNRRFCQRCKTPVIKRYLWAIGEKASYSETGNNFKPQEKIIEQDAEWAHKNSHQNKSNQKQEEPSSERYLAISNRIFCDTQPGETPQIPDKIPEEIVSYLQLFTYFPHIPQVYGQLDGTQIWLLDYGTVPVNRQGKLTFSDLLPQMTSVWSRATSCRQVNWLRQIAGLWKPLSEKKMAATLINPELIRVNSSFIQLLELETNGKTTPTLQDLGKLWQEWSLRANVEIRGVLIELSKRVTSGAIDRIEQIIEILDRILELCAHSREYSYEICAISDSGPTRNNNQDTAYPNSETPIKNDVTQQSLAIVCDGVGGHEGGEIASQETVNYLCDRVSAIPWNQPDNTPKNVLQQLRQFTNEANDAISKRNDREKRQERQRMGTTLVMTLAHNHEVYLTNVGDSRIYLITHNSCHQLTTDDDLASREVRLGYAVYRDALRYPSAGALIQALGMRDSAALHPNLQRLVVDDDCLFLLCSDGLSDFDRVEQYWRDVIMPVLNNKLDITKAVETLIKIGNERNGHDNVTAALVHCQVRPKLERTKTALTWSEIEVGLEDIMLWTDKNIAGNSKLPQTKVVVNVAQTPSKQITITQDKAQTQLRTVYRSSKLQLLLVAMTLSSIVLVSLGILIYAYTRDRGEPQDNYLQSPTIINEQ</sequence>
<dbReference type="CDD" id="cd00143">
    <property type="entry name" value="PP2Cc"/>
    <property type="match status" value="1"/>
</dbReference>
<dbReference type="Gene3D" id="3.60.40.10">
    <property type="entry name" value="PPM-type phosphatase domain"/>
    <property type="match status" value="1"/>
</dbReference>
<dbReference type="InterPro" id="IPR001932">
    <property type="entry name" value="PPM-type_phosphatase-like_dom"/>
</dbReference>
<dbReference type="SUPFAM" id="SSF81606">
    <property type="entry name" value="PP2C-like"/>
    <property type="match status" value="1"/>
</dbReference>